<dbReference type="InterPro" id="IPR019614">
    <property type="entry name" value="SAM-dep_methyl-trfase"/>
</dbReference>
<name>A0A3B0ZPM9_9ZZZZ</name>
<dbReference type="GO" id="GO:0052915">
    <property type="term" value="F:23S rRNA (guanine(2445)-N(2))-methyltransferase activity"/>
    <property type="evidence" value="ECO:0007669"/>
    <property type="project" value="UniProtKB-EC"/>
</dbReference>
<evidence type="ECO:0000313" key="5">
    <source>
        <dbReference type="EMBL" id="VAW88029.1"/>
    </source>
</evidence>
<dbReference type="EC" id="2.1.1.173" evidence="5"/>
<protein>
    <submittedName>
        <fullName evidence="5">23S rRNA (Guanine(2445)-N(2))-methyltransferase / 23S rRNA (Guanine(2069)-N(7))-methyltransferase</fullName>
        <ecNumber evidence="5">2.1.1.173</ecNumber>
        <ecNumber evidence="5">2.1.1.264</ecNumber>
    </submittedName>
</protein>
<evidence type="ECO:0000259" key="4">
    <source>
        <dbReference type="Pfam" id="PF10672"/>
    </source>
</evidence>
<dbReference type="Pfam" id="PF10672">
    <property type="entry name" value="Methyltrans_SAM"/>
    <property type="match status" value="1"/>
</dbReference>
<dbReference type="PANTHER" id="PTHR43042">
    <property type="entry name" value="SAM-DEPENDENT METHYLTRANSFERASE"/>
    <property type="match status" value="1"/>
</dbReference>
<reference evidence="5" key="1">
    <citation type="submission" date="2018-06" db="EMBL/GenBank/DDBJ databases">
        <authorList>
            <person name="Zhirakovskaya E."/>
        </authorList>
    </citation>
    <scope>NUCLEOTIDE SEQUENCE</scope>
</reference>
<dbReference type="CDD" id="cd02440">
    <property type="entry name" value="AdoMet_MTases"/>
    <property type="match status" value="1"/>
</dbReference>
<dbReference type="InterPro" id="IPR029063">
    <property type="entry name" value="SAM-dependent_MTases_sf"/>
</dbReference>
<proteinExistence type="predicted"/>
<evidence type="ECO:0000256" key="2">
    <source>
        <dbReference type="ARBA" id="ARBA00022679"/>
    </source>
</evidence>
<dbReference type="EC" id="2.1.1.264" evidence="5"/>
<keyword evidence="2 5" id="KW-0808">Transferase</keyword>
<dbReference type="AlphaFoldDB" id="A0A3B0ZPM9"/>
<dbReference type="NCBIfam" id="NF008748">
    <property type="entry name" value="PRK11783.1"/>
    <property type="match status" value="1"/>
</dbReference>
<accession>A0A3B0ZPM9</accession>
<dbReference type="SUPFAM" id="SSF53335">
    <property type="entry name" value="S-adenosyl-L-methionine-dependent methyltransferases"/>
    <property type="match status" value="1"/>
</dbReference>
<keyword evidence="1 5" id="KW-0489">Methyltransferase</keyword>
<keyword evidence="3" id="KW-0949">S-adenosyl-L-methionine</keyword>
<sequence>MSDSDKKTSHAIIILEPEQWTAGGISFANRLKKNDKQLRRWISKEGISCYRLYDADLPEYALAIDIYHSHGSSDKWAVVQEYDAPKTINLQDALKRRNEALGILPYYLAIPAENVVFKTRQRQRGKKQYEKTGNQGVFHIVREGHAQFLINFTDFLDTGLFLDHRITRKLIGSLVKGKDFLNLFSYTGTASVHAALGGAKKTTTVDMSRTYLDWAKKNFELNGLDSPYNYRFVQADCIAWLERKTHAQQYDLVFLDPPTFSTSKRMEDKFDIQTDHVSLIQATFKLIRPGGSLIFSNNFRKFQLDADALNAFSIKEITQKTTSPDFNRKKMHACWLLRAHS</sequence>
<gene>
    <name evidence="5" type="ORF">MNBD_GAMMA16-1950</name>
</gene>
<dbReference type="Gene3D" id="3.40.50.150">
    <property type="entry name" value="Vaccinia Virus protein VP39"/>
    <property type="match status" value="1"/>
</dbReference>
<dbReference type="Gene3D" id="3.30.750.80">
    <property type="entry name" value="RNA methyltransferase domain (HRMD) like"/>
    <property type="match status" value="1"/>
</dbReference>
<evidence type="ECO:0000256" key="1">
    <source>
        <dbReference type="ARBA" id="ARBA00022603"/>
    </source>
</evidence>
<feature type="domain" description="S-adenosylmethionine-dependent methyltransferase" evidence="4">
    <location>
        <begin position="79"/>
        <end position="326"/>
    </location>
</feature>
<evidence type="ECO:0000256" key="3">
    <source>
        <dbReference type="ARBA" id="ARBA00022691"/>
    </source>
</evidence>
<dbReference type="EMBL" id="UOFO01000138">
    <property type="protein sequence ID" value="VAW88029.1"/>
    <property type="molecule type" value="Genomic_DNA"/>
</dbReference>
<dbReference type="PANTHER" id="PTHR43042:SF3">
    <property type="entry name" value="RIBOSOMAL RNA LARGE SUBUNIT METHYLTRANSFERASE YWBD-RELATED"/>
    <property type="match status" value="1"/>
</dbReference>
<organism evidence="5">
    <name type="scientific">hydrothermal vent metagenome</name>
    <dbReference type="NCBI Taxonomy" id="652676"/>
    <lineage>
        <taxon>unclassified sequences</taxon>
        <taxon>metagenomes</taxon>
        <taxon>ecological metagenomes</taxon>
    </lineage>
</organism>